<keyword evidence="1" id="KW-1133">Transmembrane helix</keyword>
<dbReference type="InterPro" id="IPR013656">
    <property type="entry name" value="PAS_4"/>
</dbReference>
<dbReference type="InterPro" id="IPR043128">
    <property type="entry name" value="Rev_trsase/Diguanyl_cyclase"/>
</dbReference>
<dbReference type="InterPro" id="IPR013767">
    <property type="entry name" value="PAS_fold"/>
</dbReference>
<dbReference type="InterPro" id="IPR000014">
    <property type="entry name" value="PAS"/>
</dbReference>
<keyword evidence="6" id="KW-1185">Reference proteome</keyword>
<dbReference type="PANTHER" id="PTHR44757">
    <property type="entry name" value="DIGUANYLATE CYCLASE DGCP"/>
    <property type="match status" value="1"/>
</dbReference>
<sequence>MSVNPKHPLPSLRSWILLGVVCSALLPLMLTVGLIGDFMDKRARQGILAELRQQGELFAEGVNLRLLERLDDLTVLLNLMIETGDVMGPNNNVYAFLRRNNPDLLWIVRLNHQGRVVRASHDFLLGQTLADWSVQTVPAVFGPMDEWLAEPAKLGSDDSWEELRLYLPTPELAAGGGLMAGVDLEALSWVASGLLSHGAVPSHTELFLIDGQGKIVVSSRISRETHLPAGLIVELLAAHNPSEPIVWDRQHEPWFTEILPMPAHGVLQMPDWYIVVRRPASVALGELTKLRDDIVLVSLLAMGLLIWLAVILSRRLSAPLSTLAAAIDDPSTAAIPIVSGYHEVGLLSHALRQMRRNEQAQHQALADLNASLEQQVLSRTEELHSILQHATNAYISLNPQGQVISWNHRAEQLFGWSAEERLGRPLPDDLLPPEMWHWIQGCLVQDAQARTVDTSLSVEAQIRPRQGNRIWIYLVGWLTPAGGLNRINLLVADISEQVRQREALLASQQRLETITNNLPALIAYIDREQRYRFCNATYADWYGWTSADMQDKRLDELFEGEELAAILPHVHKALAGEVQKFERQHPGRGAVQHLISTYIPHRDEQGQVQGFYLLTLDISARKQLEVALQQMALQDALTGLPNRRAMMAQLPDAMARADRSGLPLALLFMDLDGFKGVNDRLGHDAGDEVLREFARRIRQQVREVDILYRLAGDEFTLLLENLHAAPDEAQAVGQKICRAMAPLFCLAAGEARLSTSIGIALYWPHQPREVEALVAAADQAMYTAKRAGKNGVRLAQE</sequence>
<proteinExistence type="predicted"/>
<keyword evidence="1" id="KW-0812">Transmembrane</keyword>
<dbReference type="Gene3D" id="3.30.450.20">
    <property type="entry name" value="PAS domain"/>
    <property type="match status" value="2"/>
</dbReference>
<name>A0ABP8PV69_9GAMM</name>
<reference evidence="6" key="1">
    <citation type="journal article" date="2019" name="Int. J. Syst. Evol. Microbiol.">
        <title>The Global Catalogue of Microorganisms (GCM) 10K type strain sequencing project: providing services to taxonomists for standard genome sequencing and annotation.</title>
        <authorList>
            <consortium name="The Broad Institute Genomics Platform"/>
            <consortium name="The Broad Institute Genome Sequencing Center for Infectious Disease"/>
            <person name="Wu L."/>
            <person name="Ma J."/>
        </authorList>
    </citation>
    <scope>NUCLEOTIDE SEQUENCE [LARGE SCALE GENOMIC DNA]</scope>
    <source>
        <strain evidence="6">JCM 32226</strain>
    </source>
</reference>
<evidence type="ECO:0000313" key="5">
    <source>
        <dbReference type="EMBL" id="GAA4492968.1"/>
    </source>
</evidence>
<evidence type="ECO:0000259" key="2">
    <source>
        <dbReference type="PROSITE" id="PS50112"/>
    </source>
</evidence>
<feature type="domain" description="GGDEF" evidence="4">
    <location>
        <begin position="662"/>
        <end position="797"/>
    </location>
</feature>
<evidence type="ECO:0000259" key="4">
    <source>
        <dbReference type="PROSITE" id="PS50887"/>
    </source>
</evidence>
<dbReference type="Gene3D" id="3.30.70.270">
    <property type="match status" value="1"/>
</dbReference>
<dbReference type="InterPro" id="IPR052155">
    <property type="entry name" value="Biofilm_reg_signaling"/>
</dbReference>
<dbReference type="NCBIfam" id="TIGR00254">
    <property type="entry name" value="GGDEF"/>
    <property type="match status" value="1"/>
</dbReference>
<dbReference type="NCBIfam" id="TIGR00229">
    <property type="entry name" value="sensory_box"/>
    <property type="match status" value="2"/>
</dbReference>
<feature type="transmembrane region" description="Helical" evidence="1">
    <location>
        <begin position="12"/>
        <end position="35"/>
    </location>
</feature>
<dbReference type="InterPro" id="IPR000700">
    <property type="entry name" value="PAS-assoc_C"/>
</dbReference>
<dbReference type="PROSITE" id="PS50113">
    <property type="entry name" value="PAC"/>
    <property type="match status" value="1"/>
</dbReference>
<feature type="domain" description="PAS" evidence="2">
    <location>
        <begin position="507"/>
        <end position="577"/>
    </location>
</feature>
<accession>A0ABP8PV69</accession>
<dbReference type="EMBL" id="BAABFC010000001">
    <property type="protein sequence ID" value="GAA4492968.1"/>
    <property type="molecule type" value="Genomic_DNA"/>
</dbReference>
<dbReference type="PANTHER" id="PTHR44757:SF2">
    <property type="entry name" value="BIOFILM ARCHITECTURE MAINTENANCE PROTEIN MBAA"/>
    <property type="match status" value="1"/>
</dbReference>
<gene>
    <name evidence="5" type="ORF">GCM10023095_02410</name>
</gene>
<feature type="domain" description="PAC" evidence="3">
    <location>
        <begin position="574"/>
        <end position="630"/>
    </location>
</feature>
<dbReference type="InterPro" id="IPR029787">
    <property type="entry name" value="Nucleotide_cyclase"/>
</dbReference>
<feature type="domain" description="PAS" evidence="2">
    <location>
        <begin position="379"/>
        <end position="434"/>
    </location>
</feature>
<dbReference type="CDD" id="cd01949">
    <property type="entry name" value="GGDEF"/>
    <property type="match status" value="1"/>
</dbReference>
<organism evidence="5 6">
    <name type="scientific">Pseudaeromonas paramecii</name>
    <dbReference type="NCBI Taxonomy" id="2138166"/>
    <lineage>
        <taxon>Bacteria</taxon>
        <taxon>Pseudomonadati</taxon>
        <taxon>Pseudomonadota</taxon>
        <taxon>Gammaproteobacteria</taxon>
        <taxon>Aeromonadales</taxon>
        <taxon>Aeromonadaceae</taxon>
        <taxon>Pseudaeromonas</taxon>
    </lineage>
</organism>
<keyword evidence="1" id="KW-0472">Membrane</keyword>
<comment type="caution">
    <text evidence="5">The sequence shown here is derived from an EMBL/GenBank/DDBJ whole genome shotgun (WGS) entry which is preliminary data.</text>
</comment>
<evidence type="ECO:0000256" key="1">
    <source>
        <dbReference type="SAM" id="Phobius"/>
    </source>
</evidence>
<dbReference type="SUPFAM" id="SSF55073">
    <property type="entry name" value="Nucleotide cyclase"/>
    <property type="match status" value="1"/>
</dbReference>
<evidence type="ECO:0000259" key="3">
    <source>
        <dbReference type="PROSITE" id="PS50113"/>
    </source>
</evidence>
<feature type="transmembrane region" description="Helical" evidence="1">
    <location>
        <begin position="294"/>
        <end position="312"/>
    </location>
</feature>
<dbReference type="InterPro" id="IPR000160">
    <property type="entry name" value="GGDEF_dom"/>
</dbReference>
<dbReference type="PROSITE" id="PS50887">
    <property type="entry name" value="GGDEF"/>
    <property type="match status" value="1"/>
</dbReference>
<evidence type="ECO:0008006" key="7">
    <source>
        <dbReference type="Google" id="ProtNLM"/>
    </source>
</evidence>
<dbReference type="Pfam" id="PF00990">
    <property type="entry name" value="GGDEF"/>
    <property type="match status" value="1"/>
</dbReference>
<dbReference type="SUPFAM" id="SSF55785">
    <property type="entry name" value="PYP-like sensor domain (PAS domain)"/>
    <property type="match status" value="2"/>
</dbReference>
<dbReference type="Pfam" id="PF08448">
    <property type="entry name" value="PAS_4"/>
    <property type="match status" value="1"/>
</dbReference>
<dbReference type="CDD" id="cd00130">
    <property type="entry name" value="PAS"/>
    <property type="match status" value="2"/>
</dbReference>
<dbReference type="InterPro" id="IPR035965">
    <property type="entry name" value="PAS-like_dom_sf"/>
</dbReference>
<dbReference type="PROSITE" id="PS50112">
    <property type="entry name" value="PAS"/>
    <property type="match status" value="2"/>
</dbReference>
<dbReference type="Proteomes" id="UP001501321">
    <property type="component" value="Unassembled WGS sequence"/>
</dbReference>
<dbReference type="Pfam" id="PF00989">
    <property type="entry name" value="PAS"/>
    <property type="match status" value="1"/>
</dbReference>
<evidence type="ECO:0000313" key="6">
    <source>
        <dbReference type="Proteomes" id="UP001501321"/>
    </source>
</evidence>
<dbReference type="SMART" id="SM00267">
    <property type="entry name" value="GGDEF"/>
    <property type="match status" value="1"/>
</dbReference>
<protein>
    <recommendedName>
        <fullName evidence="7">Diguanylate cyclase</fullName>
    </recommendedName>
</protein>
<dbReference type="SMART" id="SM00091">
    <property type="entry name" value="PAS"/>
    <property type="match status" value="2"/>
</dbReference>
<dbReference type="RefSeq" id="WP_345009239.1">
    <property type="nucleotide sequence ID" value="NZ_BAABFC010000001.1"/>
</dbReference>
<dbReference type="Gene3D" id="6.10.340.10">
    <property type="match status" value="1"/>
</dbReference>